<organism evidence="3 4">
    <name type="scientific">Lojkania enalia</name>
    <dbReference type="NCBI Taxonomy" id="147567"/>
    <lineage>
        <taxon>Eukaryota</taxon>
        <taxon>Fungi</taxon>
        <taxon>Dikarya</taxon>
        <taxon>Ascomycota</taxon>
        <taxon>Pezizomycotina</taxon>
        <taxon>Dothideomycetes</taxon>
        <taxon>Pleosporomycetidae</taxon>
        <taxon>Pleosporales</taxon>
        <taxon>Pleosporales incertae sedis</taxon>
        <taxon>Lojkania</taxon>
    </lineage>
</organism>
<feature type="domain" description="GST C-terminal" evidence="2">
    <location>
        <begin position="19"/>
        <end position="145"/>
    </location>
</feature>
<sequence length="176" mass="20532">MQYLVARYDKDYKISYPPGTREFYEMNNWLFFQNAGVGPMQGQANHFTRYAPEQIEYGINRYQNETRRLYAVLDKQLSTNKYDYLTGSKCTIADIAHWGWIVSAGWAGVDIDEFPTLKAWEDRMAARPGVEKGRHVPDRHTIKDLLKDKAKMEQQAAESRKWVQTGMKEDAKRGQK</sequence>
<dbReference type="SFLD" id="SFLDS00019">
    <property type="entry name" value="Glutathione_Transferase_(cytos"/>
    <property type="match status" value="1"/>
</dbReference>
<evidence type="ECO:0000313" key="3">
    <source>
        <dbReference type="EMBL" id="KAF2264895.1"/>
    </source>
</evidence>
<gene>
    <name evidence="3" type="ORF">CC78DRAFT_532767</name>
</gene>
<comment type="caution">
    <text evidence="3">The sequence shown here is derived from an EMBL/GenBank/DDBJ whole genome shotgun (WGS) entry which is preliminary data.</text>
</comment>
<dbReference type="Pfam" id="PF00043">
    <property type="entry name" value="GST_C"/>
    <property type="match status" value="1"/>
</dbReference>
<keyword evidence="4" id="KW-1185">Reference proteome</keyword>
<dbReference type="AlphaFoldDB" id="A0A9P4KEC1"/>
<dbReference type="SUPFAM" id="SSF47616">
    <property type="entry name" value="GST C-terminal domain-like"/>
    <property type="match status" value="1"/>
</dbReference>
<dbReference type="PROSITE" id="PS50405">
    <property type="entry name" value="GST_CTER"/>
    <property type="match status" value="1"/>
</dbReference>
<dbReference type="InterPro" id="IPR010987">
    <property type="entry name" value="Glutathione-S-Trfase_C-like"/>
</dbReference>
<dbReference type="PANTHER" id="PTHR44051">
    <property type="entry name" value="GLUTATHIONE S-TRANSFERASE-RELATED"/>
    <property type="match status" value="1"/>
</dbReference>
<accession>A0A9P4KEC1</accession>
<evidence type="ECO:0000313" key="4">
    <source>
        <dbReference type="Proteomes" id="UP000800093"/>
    </source>
</evidence>
<dbReference type="InterPro" id="IPR040079">
    <property type="entry name" value="Glutathione_S-Trfase"/>
</dbReference>
<proteinExistence type="predicted"/>
<reference evidence="4" key="1">
    <citation type="journal article" date="2020" name="Stud. Mycol.">
        <title>101 Dothideomycetes genomes: A test case for predicting lifestyles and emergence of pathogens.</title>
        <authorList>
            <person name="Haridas S."/>
            <person name="Albert R."/>
            <person name="Binder M."/>
            <person name="Bloem J."/>
            <person name="LaButti K."/>
            <person name="Salamov A."/>
            <person name="Andreopoulos B."/>
            <person name="Baker S."/>
            <person name="Barry K."/>
            <person name="Bills G."/>
            <person name="Bluhm B."/>
            <person name="Cannon C."/>
            <person name="Castanera R."/>
            <person name="Culley D."/>
            <person name="Daum C."/>
            <person name="Ezra D."/>
            <person name="Gonzalez J."/>
            <person name="Henrissat B."/>
            <person name="Kuo A."/>
            <person name="Liang C."/>
            <person name="Lipzen A."/>
            <person name="Lutzoni F."/>
            <person name="Magnuson J."/>
            <person name="Mondo S."/>
            <person name="Nolan M."/>
            <person name="Ohm R."/>
            <person name="Pangilinan J."/>
            <person name="Park H.-J."/>
            <person name="Ramirez L."/>
            <person name="Alfaro M."/>
            <person name="Sun H."/>
            <person name="Tritt A."/>
            <person name="Yoshinaga Y."/>
            <person name="Zwiers L.-H."/>
            <person name="Turgeon B."/>
            <person name="Goodwin S."/>
            <person name="Spatafora J."/>
            <person name="Crous P."/>
            <person name="Grigoriev I."/>
        </authorList>
    </citation>
    <scope>NUCLEOTIDE SEQUENCE [LARGE SCALE GENOMIC DNA]</scope>
    <source>
        <strain evidence="4">CBS 304.66</strain>
    </source>
</reference>
<protein>
    <submittedName>
        <fullName evidence="3">Glutathione S-transferase</fullName>
    </submittedName>
</protein>
<dbReference type="EMBL" id="ML986612">
    <property type="protein sequence ID" value="KAF2264895.1"/>
    <property type="molecule type" value="Genomic_DNA"/>
</dbReference>
<evidence type="ECO:0000256" key="1">
    <source>
        <dbReference type="SAM" id="MobiDB-lite"/>
    </source>
</evidence>
<feature type="region of interest" description="Disordered" evidence="1">
    <location>
        <begin position="149"/>
        <end position="176"/>
    </location>
</feature>
<dbReference type="Gene3D" id="1.20.1050.10">
    <property type="match status" value="1"/>
</dbReference>
<dbReference type="OrthoDB" id="422574at2759"/>
<dbReference type="Proteomes" id="UP000800093">
    <property type="component" value="Unassembled WGS sequence"/>
</dbReference>
<dbReference type="InterPro" id="IPR036282">
    <property type="entry name" value="Glutathione-S-Trfase_C_sf"/>
</dbReference>
<dbReference type="PANTHER" id="PTHR44051:SF8">
    <property type="entry name" value="GLUTATHIONE S-TRANSFERASE GSTA"/>
    <property type="match status" value="1"/>
</dbReference>
<name>A0A9P4KEC1_9PLEO</name>
<feature type="compositionally biased region" description="Basic and acidic residues" evidence="1">
    <location>
        <begin position="167"/>
        <end position="176"/>
    </location>
</feature>
<evidence type="ECO:0000259" key="2">
    <source>
        <dbReference type="PROSITE" id="PS50405"/>
    </source>
</evidence>
<dbReference type="InterPro" id="IPR004046">
    <property type="entry name" value="GST_C"/>
</dbReference>